<sequence>MTPIPEGFRQDAQGRLVPEVLIKQIDLARDELVQEIVKKAKAVSQEIAEFKAGTFGDIEAFVQLSAEQYRVRLGGKKGNVQLLSFDGRYKVLRANQENIAFDERLQAAKDLIDQCLTEWTEGARSELRALINDAFRVDQAGNIRTGQVLSLRRLAIDDPRWQEAMLAIAEAVQVVGSKSYVRVYERDSQGEYRPIALDIAGA</sequence>
<proteinExistence type="predicted"/>
<protein>
    <recommendedName>
        <fullName evidence="3">Sulfate transporter</fullName>
    </recommendedName>
</protein>
<dbReference type="EMBL" id="OCZC01000072">
    <property type="protein sequence ID" value="SOO25342.1"/>
    <property type="molecule type" value="Genomic_DNA"/>
</dbReference>
<dbReference type="Pfam" id="PF11363">
    <property type="entry name" value="DUF3164"/>
    <property type="match status" value="1"/>
</dbReference>
<dbReference type="RefSeq" id="WP_099801484.1">
    <property type="nucleotide sequence ID" value="NZ_OCZC01000072.1"/>
</dbReference>
<evidence type="ECO:0008006" key="3">
    <source>
        <dbReference type="Google" id="ProtNLM"/>
    </source>
</evidence>
<accession>A0A7Z7J125</accession>
<dbReference type="AlphaFoldDB" id="A0A7Z7J125"/>
<organism evidence="1 2">
    <name type="scientific">Xanthomonas campestris pv. phaseoli</name>
    <dbReference type="NCBI Taxonomy" id="317013"/>
    <lineage>
        <taxon>Bacteria</taxon>
        <taxon>Pseudomonadati</taxon>
        <taxon>Pseudomonadota</taxon>
        <taxon>Gammaproteobacteria</taxon>
        <taxon>Lysobacterales</taxon>
        <taxon>Lysobacteraceae</taxon>
        <taxon>Xanthomonas</taxon>
    </lineage>
</organism>
<name>A0A7Z7J125_XANCH</name>
<evidence type="ECO:0000313" key="1">
    <source>
        <dbReference type="EMBL" id="SOO25342.1"/>
    </source>
</evidence>
<evidence type="ECO:0000313" key="2">
    <source>
        <dbReference type="Proteomes" id="UP000234345"/>
    </source>
</evidence>
<gene>
    <name evidence="1" type="ORF">XFF6991_450018</name>
</gene>
<dbReference type="InterPro" id="IPR021505">
    <property type="entry name" value="Phage_B3_Orf6"/>
</dbReference>
<reference evidence="1 2" key="1">
    <citation type="submission" date="2017-10" db="EMBL/GenBank/DDBJ databases">
        <authorList>
            <person name="Regsiter A."/>
            <person name="William W."/>
        </authorList>
    </citation>
    <scope>NUCLEOTIDE SEQUENCE [LARGE SCALE GENOMIC DNA]</scope>
    <source>
        <strain evidence="1 2">CFBP6991</strain>
    </source>
</reference>
<comment type="caution">
    <text evidence="1">The sequence shown here is derived from an EMBL/GenBank/DDBJ whole genome shotgun (WGS) entry which is preliminary data.</text>
</comment>
<dbReference type="Proteomes" id="UP000234345">
    <property type="component" value="Unassembled WGS sequence"/>
</dbReference>